<dbReference type="CDD" id="cd00719">
    <property type="entry name" value="GIY-YIG_SF"/>
    <property type="match status" value="1"/>
</dbReference>
<gene>
    <name evidence="1" type="ORF">BRCON_2247</name>
</gene>
<accession>A0A2Z4Y727</accession>
<organism evidence="1 2">
    <name type="scientific">Sumerlaea chitinivorans</name>
    <dbReference type="NCBI Taxonomy" id="2250252"/>
    <lineage>
        <taxon>Bacteria</taxon>
        <taxon>Candidatus Sumerlaeota</taxon>
        <taxon>Candidatus Sumerlaeia</taxon>
        <taxon>Candidatus Sumerlaeales</taxon>
        <taxon>Candidatus Sumerlaeaceae</taxon>
        <taxon>Candidatus Sumerlaea</taxon>
    </lineage>
</organism>
<evidence type="ECO:0008006" key="3">
    <source>
        <dbReference type="Google" id="ProtNLM"/>
    </source>
</evidence>
<sequence>MRQPKDRGQKIIANMGLYWDRERVFWGKQARGAKGELLGRRASGKRKGTVNFWDQVGIYALYENYKLVYVGQAGLSDKSCIGKRLRQHLNDDLAGRWNKFSWFGLFPVGPDNKLVVARDPHAPSEGSACGPDAATSKSEILMNSKLSHLADVLEGVIIEVAEPPMNAQKGRFGPNVERYDQADREEAPAKNSESLKQKLQLAIQSLSDCLQALEKTGRKRESRPK</sequence>
<dbReference type="KEGG" id="schv:BRCON_2247"/>
<evidence type="ECO:0000313" key="1">
    <source>
        <dbReference type="EMBL" id="AXA37024.1"/>
    </source>
</evidence>
<proteinExistence type="predicted"/>
<reference evidence="1 2" key="1">
    <citation type="submission" date="2018-05" db="EMBL/GenBank/DDBJ databases">
        <title>A metagenomic window into the 2 km-deep terrestrial subsurface aquifer revealed taxonomically and functionally diverse microbial community comprising novel uncultured bacterial lineages.</title>
        <authorList>
            <person name="Kadnikov V.V."/>
            <person name="Mardanov A.V."/>
            <person name="Beletsky A.V."/>
            <person name="Banks D."/>
            <person name="Pimenov N.V."/>
            <person name="Frank Y.A."/>
            <person name="Karnachuk O.V."/>
            <person name="Ravin N.V."/>
        </authorList>
    </citation>
    <scope>NUCLEOTIDE SEQUENCE [LARGE SCALE GENOMIC DNA]</scope>
    <source>
        <strain evidence="1">BY</strain>
    </source>
</reference>
<dbReference type="EMBL" id="CP030759">
    <property type="protein sequence ID" value="AXA37024.1"/>
    <property type="molecule type" value="Genomic_DNA"/>
</dbReference>
<protein>
    <recommendedName>
        <fullName evidence="3">GIY-YIG domain-containing protein</fullName>
    </recommendedName>
</protein>
<dbReference type="AlphaFoldDB" id="A0A2Z4Y727"/>
<name>A0A2Z4Y727_SUMC1</name>
<dbReference type="Proteomes" id="UP000262583">
    <property type="component" value="Chromosome"/>
</dbReference>
<evidence type="ECO:0000313" key="2">
    <source>
        <dbReference type="Proteomes" id="UP000262583"/>
    </source>
</evidence>